<dbReference type="SMART" id="SM00731">
    <property type="entry name" value="SprT"/>
    <property type="match status" value="1"/>
</dbReference>
<sequence>MAEAFLAEVDAAITNGRIAELSSNSGGIKLVWSKTLKTTAGRANWRREQIRLRSGPLPSDTRVEIRHYCSIELAEKVIDNEERLYNVLAHEYCHLTTFMISEVRNNPHGAEFKSWGAKVTAAFKTRGIEVTTKHSYKIDYKYIWECVACGYEFKRHSKSVDPVRHSCGRCKGLLVQTKPCPRGGAVDKDGKKQSGEYQVFVKENFSRVKKEMDRRGEETAMGKVMAAVAKDYKKMKAAKAKEVESQVDDLEAAIEGLMI</sequence>
<dbReference type="Proteomes" id="UP001140513">
    <property type="component" value="Unassembled WGS sequence"/>
</dbReference>
<feature type="domain" description="SprT-like" evidence="1">
    <location>
        <begin position="11"/>
        <end position="177"/>
    </location>
</feature>
<dbReference type="GO" id="GO:0005634">
    <property type="term" value="C:nucleus"/>
    <property type="evidence" value="ECO:0007669"/>
    <property type="project" value="TreeGrafter"/>
</dbReference>
<comment type="caution">
    <text evidence="2">The sequence shown here is derived from an EMBL/GenBank/DDBJ whole genome shotgun (WGS) entry which is preliminary data.</text>
</comment>
<evidence type="ECO:0000313" key="2">
    <source>
        <dbReference type="EMBL" id="KAJ4348354.1"/>
    </source>
</evidence>
<accession>A0A9W8XFP3</accession>
<name>A0A9W8XFP3_9PLEO</name>
<dbReference type="OrthoDB" id="20772at2759"/>
<proteinExistence type="predicted"/>
<dbReference type="InterPro" id="IPR006640">
    <property type="entry name" value="SprT-like_domain"/>
</dbReference>
<evidence type="ECO:0000313" key="3">
    <source>
        <dbReference type="Proteomes" id="UP001140513"/>
    </source>
</evidence>
<dbReference type="RefSeq" id="XP_056067742.1">
    <property type="nucleotide sequence ID" value="XM_056218477.1"/>
</dbReference>
<dbReference type="GeneID" id="80913258"/>
<dbReference type="PANTHER" id="PTHR23099">
    <property type="entry name" value="TRANSCRIPTIONAL REGULATOR"/>
    <property type="match status" value="1"/>
</dbReference>
<dbReference type="GO" id="GO:0006950">
    <property type="term" value="P:response to stress"/>
    <property type="evidence" value="ECO:0007669"/>
    <property type="project" value="UniProtKB-ARBA"/>
</dbReference>
<gene>
    <name evidence="2" type="ORF">N0V89_009728</name>
</gene>
<dbReference type="AlphaFoldDB" id="A0A9W8XFP3"/>
<keyword evidence="3" id="KW-1185">Reference proteome</keyword>
<reference evidence="2" key="1">
    <citation type="submission" date="2022-10" db="EMBL/GenBank/DDBJ databases">
        <title>Tapping the CABI collections for fungal endophytes: first genome assemblies for Collariella, Neodidymelliopsis, Ascochyta clinopodiicola, Didymella pomorum, Didymosphaeria variabile, Neocosmospora piperis and Neocucurbitaria cava.</title>
        <authorList>
            <person name="Hill R."/>
        </authorList>
    </citation>
    <scope>NUCLEOTIDE SEQUENCE</scope>
    <source>
        <strain evidence="2">IMI 356815</strain>
    </source>
</reference>
<dbReference type="PANTHER" id="PTHR23099:SF0">
    <property type="entry name" value="GERM CELL NUCLEAR ACIDIC PROTEIN"/>
    <property type="match status" value="1"/>
</dbReference>
<dbReference type="Pfam" id="PF10263">
    <property type="entry name" value="SprT-like"/>
    <property type="match status" value="1"/>
</dbReference>
<dbReference type="InterPro" id="IPR035240">
    <property type="entry name" value="SprT_Zn_ribbon"/>
</dbReference>
<organism evidence="2 3">
    <name type="scientific">Didymosphaeria variabile</name>
    <dbReference type="NCBI Taxonomy" id="1932322"/>
    <lineage>
        <taxon>Eukaryota</taxon>
        <taxon>Fungi</taxon>
        <taxon>Dikarya</taxon>
        <taxon>Ascomycota</taxon>
        <taxon>Pezizomycotina</taxon>
        <taxon>Dothideomycetes</taxon>
        <taxon>Pleosporomycetidae</taxon>
        <taxon>Pleosporales</taxon>
        <taxon>Massarineae</taxon>
        <taxon>Didymosphaeriaceae</taxon>
        <taxon>Didymosphaeria</taxon>
    </lineage>
</organism>
<evidence type="ECO:0000259" key="1">
    <source>
        <dbReference type="SMART" id="SM00731"/>
    </source>
</evidence>
<dbReference type="EMBL" id="JAPEUX010000007">
    <property type="protein sequence ID" value="KAJ4348354.1"/>
    <property type="molecule type" value="Genomic_DNA"/>
</dbReference>
<protein>
    <recommendedName>
        <fullName evidence="1">SprT-like domain-containing protein</fullName>
    </recommendedName>
</protein>
<dbReference type="Pfam" id="PF17283">
    <property type="entry name" value="Zn_ribbon_SprT"/>
    <property type="match status" value="1"/>
</dbReference>